<gene>
    <name evidence="1" type="ORF">OB2597_02087</name>
</gene>
<accession>A3TX11</accession>
<comment type="caution">
    <text evidence="1">The sequence shown here is derived from an EMBL/GenBank/DDBJ whole genome shotgun (WGS) entry which is preliminary data.</text>
</comment>
<proteinExistence type="predicted"/>
<name>A3TX11_PSEBH</name>
<evidence type="ECO:0000313" key="2">
    <source>
        <dbReference type="Proteomes" id="UP000004318"/>
    </source>
</evidence>
<organism evidence="1 2">
    <name type="scientific">Pseudooceanicola batsensis (strain ATCC BAA-863 / DSM 15984 / KCTC 12145 / HTCC2597)</name>
    <name type="common">Oceanicola batsensis</name>
    <dbReference type="NCBI Taxonomy" id="252305"/>
    <lineage>
        <taxon>Bacteria</taxon>
        <taxon>Pseudomonadati</taxon>
        <taxon>Pseudomonadota</taxon>
        <taxon>Alphaproteobacteria</taxon>
        <taxon>Rhodobacterales</taxon>
        <taxon>Paracoccaceae</taxon>
        <taxon>Pseudooceanicola</taxon>
    </lineage>
</organism>
<reference evidence="1 2" key="1">
    <citation type="journal article" date="2010" name="J. Bacteriol.">
        <title>Genome sequences of Oceanicola granulosus HTCC2516(T) and Oceanicola batsensis HTCC2597(TDelta).</title>
        <authorList>
            <person name="Thrash J.C."/>
            <person name="Cho J.C."/>
            <person name="Vergin K.L."/>
            <person name="Giovannoni S.J."/>
        </authorList>
    </citation>
    <scope>NUCLEOTIDE SEQUENCE [LARGE SCALE GENOMIC DNA]</scope>
    <source>
        <strain evidence="2">ATCC BAA-863 / DSM 15984 / KCTC 12145 / HTCC2597</strain>
    </source>
</reference>
<dbReference type="Proteomes" id="UP000004318">
    <property type="component" value="Unassembled WGS sequence"/>
</dbReference>
<evidence type="ECO:0008006" key="3">
    <source>
        <dbReference type="Google" id="ProtNLM"/>
    </source>
</evidence>
<dbReference type="HOGENOM" id="CLU_2233728_0_0_5"/>
<sequence>MAAVPAMAVAAPKQIRTASEFSQHVVGKTVDGPGYQVVIKADGTAAGKTDDGHRLTLNWVWDKGRWCRRLIVGKTDQGTDCFRWAVDGSTFTLTGKNGTQTGELR</sequence>
<keyword evidence="2" id="KW-1185">Reference proteome</keyword>
<protein>
    <recommendedName>
        <fullName evidence="3">Dihydrodipicolinate reductase</fullName>
    </recommendedName>
</protein>
<evidence type="ECO:0000313" key="1">
    <source>
        <dbReference type="EMBL" id="EAQ03371.1"/>
    </source>
</evidence>
<dbReference type="EMBL" id="AAMO01000004">
    <property type="protein sequence ID" value="EAQ03371.1"/>
    <property type="molecule type" value="Genomic_DNA"/>
</dbReference>
<dbReference type="RefSeq" id="WP_009804671.1">
    <property type="nucleotide sequence ID" value="NZ_CH724131.1"/>
</dbReference>
<dbReference type="AlphaFoldDB" id="A3TX11"/>